<dbReference type="RefSeq" id="WP_051937934.1">
    <property type="nucleotide sequence ID" value="NZ_AP018738.1"/>
</dbReference>
<reference evidence="2 3" key="1">
    <citation type="submission" date="2018-06" db="EMBL/GenBank/DDBJ databases">
        <title>OYT1 Genome Sequencing.</title>
        <authorList>
            <person name="Kato S."/>
            <person name="Itoh T."/>
            <person name="Ohkuma M."/>
        </authorList>
    </citation>
    <scope>NUCLEOTIDE SEQUENCE [LARGE SCALE GENOMIC DNA]</scope>
    <source>
        <strain evidence="2 3">OYT1</strain>
    </source>
</reference>
<dbReference type="Pfam" id="PF11604">
    <property type="entry name" value="CusF_Ec"/>
    <property type="match status" value="1"/>
</dbReference>
<dbReference type="EMBL" id="AP018738">
    <property type="protein sequence ID" value="BBE50926.1"/>
    <property type="molecule type" value="Genomic_DNA"/>
</dbReference>
<evidence type="ECO:0000256" key="1">
    <source>
        <dbReference type="SAM" id="SignalP"/>
    </source>
</evidence>
<evidence type="ECO:0000313" key="3">
    <source>
        <dbReference type="Proteomes" id="UP000033070"/>
    </source>
</evidence>
<evidence type="ECO:0000313" key="2">
    <source>
        <dbReference type="EMBL" id="BBE50926.1"/>
    </source>
</evidence>
<sequence>MKPANLSQVLAAAMAATVAMTGAVYAVTPSHSHEDAQHAQIQAKHEGYGVLKAVNTEAGKVQLAHGAIPSLGWPAMTMWFALRDPLPKDVMVGDNVRFELEQVNSKEWVIIRIERKR</sequence>
<accession>A0A2Z6GBT3</accession>
<proteinExistence type="predicted"/>
<name>A0A2Z6GBT3_9PROT</name>
<organism evidence="2 3">
    <name type="scientific">Ferriphaselus amnicola</name>
    <dbReference type="NCBI Taxonomy" id="1188319"/>
    <lineage>
        <taxon>Bacteria</taxon>
        <taxon>Pseudomonadati</taxon>
        <taxon>Pseudomonadota</taxon>
        <taxon>Betaproteobacteria</taxon>
        <taxon>Nitrosomonadales</taxon>
        <taxon>Gallionellaceae</taxon>
        <taxon>Ferriphaselus</taxon>
    </lineage>
</organism>
<dbReference type="AlphaFoldDB" id="A0A2Z6GBT3"/>
<dbReference type="InterPro" id="IPR042230">
    <property type="entry name" value="CusF_sf"/>
</dbReference>
<gene>
    <name evidence="2" type="ORF">OYT1_ch1369</name>
</gene>
<dbReference type="STRING" id="1188319.OYT1_02029"/>
<feature type="signal peptide" evidence="1">
    <location>
        <begin position="1"/>
        <end position="26"/>
    </location>
</feature>
<dbReference type="KEGG" id="fam:OYT1_ch1369"/>
<dbReference type="InterPro" id="IPR021647">
    <property type="entry name" value="CusF_Ec"/>
</dbReference>
<dbReference type="Gene3D" id="2.40.50.320">
    <property type="entry name" value="Copper binding periplasmic protein CusF"/>
    <property type="match status" value="1"/>
</dbReference>
<keyword evidence="3" id="KW-1185">Reference proteome</keyword>
<protein>
    <submittedName>
        <fullName evidence="2">Cation efflux system protein CusF</fullName>
    </submittedName>
</protein>
<dbReference type="Proteomes" id="UP000033070">
    <property type="component" value="Chromosome"/>
</dbReference>
<keyword evidence="1" id="KW-0732">Signal</keyword>
<feature type="chain" id="PRO_5017280258" evidence="1">
    <location>
        <begin position="27"/>
        <end position="117"/>
    </location>
</feature>